<evidence type="ECO:0000256" key="6">
    <source>
        <dbReference type="SAM" id="Phobius"/>
    </source>
</evidence>
<feature type="transmembrane region" description="Helical" evidence="6">
    <location>
        <begin position="197"/>
        <end position="220"/>
    </location>
</feature>
<dbReference type="GO" id="GO:0005886">
    <property type="term" value="C:plasma membrane"/>
    <property type="evidence" value="ECO:0007669"/>
    <property type="project" value="UniProtKB-SubCell"/>
</dbReference>
<feature type="transmembrane region" description="Helical" evidence="6">
    <location>
        <begin position="48"/>
        <end position="72"/>
    </location>
</feature>
<evidence type="ECO:0000259" key="7">
    <source>
        <dbReference type="Pfam" id="PF05425"/>
    </source>
</evidence>
<evidence type="ECO:0000313" key="9">
    <source>
        <dbReference type="Proteomes" id="UP000530564"/>
    </source>
</evidence>
<dbReference type="Proteomes" id="UP000530564">
    <property type="component" value="Unassembled WGS sequence"/>
</dbReference>
<feature type="transmembrane region" description="Helical" evidence="6">
    <location>
        <begin position="6"/>
        <end position="28"/>
    </location>
</feature>
<dbReference type="GO" id="GO:0006825">
    <property type="term" value="P:copper ion transport"/>
    <property type="evidence" value="ECO:0007669"/>
    <property type="project" value="InterPro"/>
</dbReference>
<feature type="transmembrane region" description="Helical" evidence="6">
    <location>
        <begin position="157"/>
        <end position="177"/>
    </location>
</feature>
<evidence type="ECO:0000256" key="2">
    <source>
        <dbReference type="ARBA" id="ARBA00022475"/>
    </source>
</evidence>
<reference evidence="8 9" key="1">
    <citation type="submission" date="2020-08" db="EMBL/GenBank/DDBJ databases">
        <title>Genomic Encyclopedia of Type Strains, Phase IV (KMG-IV): sequencing the most valuable type-strain genomes for metagenomic binning, comparative biology and taxonomic classification.</title>
        <authorList>
            <person name="Goeker M."/>
        </authorList>
    </citation>
    <scope>NUCLEOTIDE SEQUENCE [LARGE SCALE GENOMIC DNA]</scope>
    <source>
        <strain evidence="8 9">DSM 21793</strain>
    </source>
</reference>
<evidence type="ECO:0000256" key="5">
    <source>
        <dbReference type="ARBA" id="ARBA00023136"/>
    </source>
</evidence>
<evidence type="ECO:0000256" key="1">
    <source>
        <dbReference type="ARBA" id="ARBA00004651"/>
    </source>
</evidence>
<dbReference type="AlphaFoldDB" id="A0A840A337"/>
<keyword evidence="2" id="KW-1003">Cell membrane</keyword>
<keyword evidence="5 6" id="KW-0472">Membrane</keyword>
<keyword evidence="3 6" id="KW-0812">Transmembrane</keyword>
<protein>
    <submittedName>
        <fullName evidence="8">Putative copper resistance protein D</fullName>
    </submittedName>
</protein>
<name>A0A840A337_9CAUL</name>
<dbReference type="InterPro" id="IPR047689">
    <property type="entry name" value="CopD"/>
</dbReference>
<evidence type="ECO:0000256" key="4">
    <source>
        <dbReference type="ARBA" id="ARBA00022989"/>
    </source>
</evidence>
<dbReference type="PANTHER" id="PTHR34820:SF4">
    <property type="entry name" value="INNER MEMBRANE PROTEIN YEBZ"/>
    <property type="match status" value="1"/>
</dbReference>
<keyword evidence="4 6" id="KW-1133">Transmembrane helix</keyword>
<keyword evidence="9" id="KW-1185">Reference proteome</keyword>
<feature type="transmembrane region" description="Helical" evidence="6">
    <location>
        <begin position="92"/>
        <end position="113"/>
    </location>
</feature>
<dbReference type="Pfam" id="PF05425">
    <property type="entry name" value="CopD"/>
    <property type="match status" value="1"/>
</dbReference>
<comment type="subcellular location">
    <subcellularLocation>
        <location evidence="1">Cell membrane</location>
        <topology evidence="1">Multi-pass membrane protein</topology>
    </subcellularLocation>
</comment>
<dbReference type="NCBIfam" id="NF033808">
    <property type="entry name" value="copper_CopD"/>
    <property type="match status" value="1"/>
</dbReference>
<feature type="domain" description="Copper resistance protein D" evidence="7">
    <location>
        <begin position="192"/>
        <end position="300"/>
    </location>
</feature>
<accession>A0A840A337</accession>
<dbReference type="InterPro" id="IPR008457">
    <property type="entry name" value="Cu-R_CopD_dom"/>
</dbReference>
<comment type="caution">
    <text evidence="8">The sequence shown here is derived from an EMBL/GenBank/DDBJ whole genome shotgun (WGS) entry which is preliminary data.</text>
</comment>
<feature type="transmembrane region" description="Helical" evidence="6">
    <location>
        <begin position="232"/>
        <end position="253"/>
    </location>
</feature>
<gene>
    <name evidence="8" type="ORF">GGQ61_003774</name>
</gene>
<feature type="transmembrane region" description="Helical" evidence="6">
    <location>
        <begin position="283"/>
        <end position="304"/>
    </location>
</feature>
<dbReference type="RefSeq" id="WP_183776068.1">
    <property type="nucleotide sequence ID" value="NZ_JACIDK010000006.1"/>
</dbReference>
<dbReference type="EMBL" id="JACIDK010000006">
    <property type="protein sequence ID" value="MBB3893036.1"/>
    <property type="molecule type" value="Genomic_DNA"/>
</dbReference>
<evidence type="ECO:0000313" key="8">
    <source>
        <dbReference type="EMBL" id="MBB3893036.1"/>
    </source>
</evidence>
<dbReference type="PANTHER" id="PTHR34820">
    <property type="entry name" value="INNER MEMBRANE PROTEIN YEBZ"/>
    <property type="match status" value="1"/>
</dbReference>
<proteinExistence type="predicted"/>
<organism evidence="8 9">
    <name type="scientific">Phenylobacterium haematophilum</name>
    <dbReference type="NCBI Taxonomy" id="98513"/>
    <lineage>
        <taxon>Bacteria</taxon>
        <taxon>Pseudomonadati</taxon>
        <taxon>Pseudomonadota</taxon>
        <taxon>Alphaproteobacteria</taxon>
        <taxon>Caulobacterales</taxon>
        <taxon>Caulobacteraceae</taxon>
        <taxon>Phenylobacterium</taxon>
    </lineage>
</organism>
<evidence type="ECO:0000256" key="3">
    <source>
        <dbReference type="ARBA" id="ARBA00022692"/>
    </source>
</evidence>
<sequence>MLEPAVIFLRLVQFAGAMILFGSSLFLIYALPRAGPGSGAQLNWSPRLLGWSAAALLAATLLGLAAQTSVLAGSISEGLKLSSLTAVVSTMALGKAAIVRAVAAGLALSAVLVLRPGRPLFWLCTVLGAIITASLAWMGHGAATEGAGGPVHLTADIVHALAAGVWIGALVVFFGLLRPTTGDAGDHSAVHRALHGFSGVGSGLVAVLVGTGLVNSWFLVGPARISGLWTTPYGQLLLLKLLLFAGMLGLAAANRFRLTPALGAALEDDETRPDALAALRRSLVLETALAFLVLALIAWLGMLAPVSAQ</sequence>
<dbReference type="InterPro" id="IPR032694">
    <property type="entry name" value="CopC/D"/>
</dbReference>
<feature type="transmembrane region" description="Helical" evidence="6">
    <location>
        <begin position="120"/>
        <end position="137"/>
    </location>
</feature>